<keyword evidence="3" id="KW-1185">Reference proteome</keyword>
<comment type="caution">
    <text evidence="2">The sequence shown here is derived from an EMBL/GenBank/DDBJ whole genome shotgun (WGS) entry which is preliminary data.</text>
</comment>
<gene>
    <name evidence="2" type="ORF">ACFQ42_04545</name>
</gene>
<keyword evidence="1" id="KW-0812">Transmembrane</keyword>
<sequence length="60" mass="7249">MFDLFLRFFKWFLIAVVAIAIFFYIGIPLLIMAAVVFGIYYLYRRYKANRYTPEGRKKVN</sequence>
<feature type="transmembrane region" description="Helical" evidence="1">
    <location>
        <begin position="12"/>
        <end position="43"/>
    </location>
</feature>
<evidence type="ECO:0000313" key="3">
    <source>
        <dbReference type="Proteomes" id="UP001597251"/>
    </source>
</evidence>
<protein>
    <submittedName>
        <fullName evidence="2">Uncharacterized protein</fullName>
    </submittedName>
</protein>
<organism evidence="2 3">
    <name type="scientific">Companilactobacillus keshanensis</name>
    <dbReference type="NCBI Taxonomy" id="2486003"/>
    <lineage>
        <taxon>Bacteria</taxon>
        <taxon>Bacillati</taxon>
        <taxon>Bacillota</taxon>
        <taxon>Bacilli</taxon>
        <taxon>Lactobacillales</taxon>
        <taxon>Lactobacillaceae</taxon>
        <taxon>Companilactobacillus</taxon>
    </lineage>
</organism>
<name>A0ABW4BS26_9LACO</name>
<keyword evidence="1" id="KW-1133">Transmembrane helix</keyword>
<keyword evidence="1" id="KW-0472">Membrane</keyword>
<accession>A0ABW4BS26</accession>
<evidence type="ECO:0000313" key="2">
    <source>
        <dbReference type="EMBL" id="MFD1418003.1"/>
    </source>
</evidence>
<dbReference type="EMBL" id="JBHTOI010000031">
    <property type="protein sequence ID" value="MFD1418003.1"/>
    <property type="molecule type" value="Genomic_DNA"/>
</dbReference>
<evidence type="ECO:0000256" key="1">
    <source>
        <dbReference type="SAM" id="Phobius"/>
    </source>
</evidence>
<proteinExistence type="predicted"/>
<dbReference type="RefSeq" id="WP_125678234.1">
    <property type="nucleotide sequence ID" value="NZ_JBHTOI010000031.1"/>
</dbReference>
<dbReference type="Proteomes" id="UP001597251">
    <property type="component" value="Unassembled WGS sequence"/>
</dbReference>
<reference evidence="3" key="1">
    <citation type="journal article" date="2019" name="Int. J. Syst. Evol. Microbiol.">
        <title>The Global Catalogue of Microorganisms (GCM) 10K type strain sequencing project: providing services to taxonomists for standard genome sequencing and annotation.</title>
        <authorList>
            <consortium name="The Broad Institute Genomics Platform"/>
            <consortium name="The Broad Institute Genome Sequencing Center for Infectious Disease"/>
            <person name="Wu L."/>
            <person name="Ma J."/>
        </authorList>
    </citation>
    <scope>NUCLEOTIDE SEQUENCE [LARGE SCALE GENOMIC DNA]</scope>
    <source>
        <strain evidence="3">CCM 8936</strain>
    </source>
</reference>